<feature type="domain" description="HD/PDEase" evidence="1">
    <location>
        <begin position="23"/>
        <end position="151"/>
    </location>
</feature>
<name>A0A1Y2B1I2_9TREE</name>
<dbReference type="PANTHER" id="PTHR33594">
    <property type="entry name" value="SUPERFAMILY HYDROLASE, PUTATIVE (AFU_ORTHOLOGUE AFUA_1G03035)-RELATED"/>
    <property type="match status" value="1"/>
</dbReference>
<reference evidence="2 3" key="1">
    <citation type="submission" date="2016-07" db="EMBL/GenBank/DDBJ databases">
        <title>Pervasive Adenine N6-methylation of Active Genes in Fungi.</title>
        <authorList>
            <consortium name="DOE Joint Genome Institute"/>
            <person name="Mondo S.J."/>
            <person name="Dannebaum R.O."/>
            <person name="Kuo R.C."/>
            <person name="Labutti K."/>
            <person name="Haridas S."/>
            <person name="Kuo A."/>
            <person name="Salamov A."/>
            <person name="Ahrendt S.R."/>
            <person name="Lipzen A."/>
            <person name="Sullivan W."/>
            <person name="Andreopoulos W.B."/>
            <person name="Clum A."/>
            <person name="Lindquist E."/>
            <person name="Daum C."/>
            <person name="Ramamoorthy G.K."/>
            <person name="Gryganskyi A."/>
            <person name="Culley D."/>
            <person name="Magnuson J.K."/>
            <person name="James T.Y."/>
            <person name="O'Malley M.A."/>
            <person name="Stajich J.E."/>
            <person name="Spatafora J.W."/>
            <person name="Visel A."/>
            <person name="Grigoriev I.V."/>
        </authorList>
    </citation>
    <scope>NUCLEOTIDE SEQUENCE [LARGE SCALE GENOMIC DNA]</scope>
    <source>
        <strain evidence="2 3">68-887.2</strain>
    </source>
</reference>
<dbReference type="SUPFAM" id="SSF109604">
    <property type="entry name" value="HD-domain/PDEase-like"/>
    <property type="match status" value="1"/>
</dbReference>
<dbReference type="InParanoid" id="A0A1Y2B1I2"/>
<gene>
    <name evidence="2" type="ORF">BCR39DRAFT_534288</name>
</gene>
<keyword evidence="3" id="KW-1185">Reference proteome</keyword>
<accession>A0A1Y2B1I2</accession>
<evidence type="ECO:0000313" key="2">
    <source>
        <dbReference type="EMBL" id="ORY28596.1"/>
    </source>
</evidence>
<dbReference type="SMART" id="SM00471">
    <property type="entry name" value="HDc"/>
    <property type="match status" value="1"/>
</dbReference>
<evidence type="ECO:0000313" key="3">
    <source>
        <dbReference type="Proteomes" id="UP000193986"/>
    </source>
</evidence>
<dbReference type="EMBL" id="MCFC01000030">
    <property type="protein sequence ID" value="ORY28596.1"/>
    <property type="molecule type" value="Genomic_DNA"/>
</dbReference>
<organism evidence="2 3">
    <name type="scientific">Naematelia encephala</name>
    <dbReference type="NCBI Taxonomy" id="71784"/>
    <lineage>
        <taxon>Eukaryota</taxon>
        <taxon>Fungi</taxon>
        <taxon>Dikarya</taxon>
        <taxon>Basidiomycota</taxon>
        <taxon>Agaricomycotina</taxon>
        <taxon>Tremellomycetes</taxon>
        <taxon>Tremellales</taxon>
        <taxon>Naemateliaceae</taxon>
        <taxon>Naematelia</taxon>
    </lineage>
</organism>
<dbReference type="PANTHER" id="PTHR33594:SF1">
    <property type="entry name" value="HD_PDEASE DOMAIN-CONTAINING PROTEIN"/>
    <property type="match status" value="1"/>
</dbReference>
<dbReference type="Proteomes" id="UP000193986">
    <property type="component" value="Unassembled WGS sequence"/>
</dbReference>
<dbReference type="AlphaFoldDB" id="A0A1Y2B1I2"/>
<dbReference type="OrthoDB" id="16547at2759"/>
<dbReference type="CDD" id="cd00077">
    <property type="entry name" value="HDc"/>
    <property type="match status" value="1"/>
</dbReference>
<protein>
    <recommendedName>
        <fullName evidence="1">HD/PDEase domain-containing protein</fullName>
    </recommendedName>
</protein>
<dbReference type="STRING" id="71784.A0A1Y2B1I2"/>
<proteinExistence type="predicted"/>
<sequence length="216" mass="24471">MSHRQETIRAAEELVKAHMARYDPSHDWHHVNRVRNTAIRIASSLDPRPDLLVVELAALFHDLTDSKYDPNLPLEEVLLTFLKNPSTEFTLSASQLGLVLMIVPNVSWSKETKLRAADLWKGWYETCVELHCVQDADRLDAIGAIGLLRCAAYSGAKGVRLLYEGGHEGRRDDSAEGHFEEKLLKVRDRMKTIPGRDEAESRHTTVRAFEKSPIMC</sequence>
<comment type="caution">
    <text evidence="2">The sequence shown here is derived from an EMBL/GenBank/DDBJ whole genome shotgun (WGS) entry which is preliminary data.</text>
</comment>
<dbReference type="Gene3D" id="1.10.3210.50">
    <property type="match status" value="1"/>
</dbReference>
<dbReference type="InterPro" id="IPR003607">
    <property type="entry name" value="HD/PDEase_dom"/>
</dbReference>
<evidence type="ECO:0000259" key="1">
    <source>
        <dbReference type="SMART" id="SM00471"/>
    </source>
</evidence>